<organism evidence="2 3">
    <name type="scientific">Paenibacillus hexagrammi</name>
    <dbReference type="NCBI Taxonomy" id="2908839"/>
    <lineage>
        <taxon>Bacteria</taxon>
        <taxon>Bacillati</taxon>
        <taxon>Bacillota</taxon>
        <taxon>Bacilli</taxon>
        <taxon>Bacillales</taxon>
        <taxon>Paenibacillaceae</taxon>
        <taxon>Paenibacillus</taxon>
    </lineage>
</organism>
<protein>
    <submittedName>
        <fullName evidence="2">DUF58 domain-containing protein</fullName>
    </submittedName>
</protein>
<proteinExistence type="predicted"/>
<dbReference type="PANTHER" id="PTHR33608:SF3">
    <property type="entry name" value="SLR2013 PROTEIN"/>
    <property type="match status" value="1"/>
</dbReference>
<evidence type="ECO:0000313" key="3">
    <source>
        <dbReference type="Proteomes" id="UP001649230"/>
    </source>
</evidence>
<gene>
    <name evidence="2" type="ORF">L0M14_23480</name>
</gene>
<evidence type="ECO:0000313" key="2">
    <source>
        <dbReference type="EMBL" id="UJF36466.1"/>
    </source>
</evidence>
<name>A0ABY3STZ3_9BACL</name>
<sequence>MALERGRYEFKSIYLRYWGGLQLWKKQVKLELSDWVDIYPDLSQVRGVLGAVQNTLILDGHRIARKQTSGSEFHYIRDYVQGDDVRHLNWKASARAAKLMTNLFQPEKGKIVTILLDCGRQMGIELDGQIKLDRTLEAALTLAAVALKQGDQVALLAFSSRMKVYVPPGRGCRICMSLRGPSMT</sequence>
<dbReference type="PANTHER" id="PTHR33608">
    <property type="entry name" value="BLL2464 PROTEIN"/>
    <property type="match status" value="1"/>
</dbReference>
<dbReference type="InterPro" id="IPR002881">
    <property type="entry name" value="DUF58"/>
</dbReference>
<dbReference type="Pfam" id="PF01882">
    <property type="entry name" value="DUF58"/>
    <property type="match status" value="1"/>
</dbReference>
<feature type="domain" description="DUF58" evidence="1">
    <location>
        <begin position="76"/>
        <end position="175"/>
    </location>
</feature>
<keyword evidence="3" id="KW-1185">Reference proteome</keyword>
<dbReference type="Proteomes" id="UP001649230">
    <property type="component" value="Chromosome"/>
</dbReference>
<accession>A0ABY3STZ3</accession>
<dbReference type="EMBL" id="CP090978">
    <property type="protein sequence ID" value="UJF36466.1"/>
    <property type="molecule type" value="Genomic_DNA"/>
</dbReference>
<reference evidence="2 3" key="1">
    <citation type="journal article" date="2024" name="Int. J. Syst. Evol. Microbiol.">
        <title>Paenibacillus hexagrammi sp. nov., a novel bacterium isolated from the gut content of Hexagrammos agrammus.</title>
        <authorList>
            <person name="Jung H.K."/>
            <person name="Kim D.G."/>
            <person name="Zin H."/>
            <person name="Park J."/>
            <person name="Jung H."/>
            <person name="Kim Y.O."/>
            <person name="Kong H.J."/>
            <person name="Kim J.W."/>
            <person name="Kim Y.S."/>
        </authorList>
    </citation>
    <scope>NUCLEOTIDE SEQUENCE [LARGE SCALE GENOMIC DNA]</scope>
    <source>
        <strain evidence="2 3">YPD9-1</strain>
    </source>
</reference>
<evidence type="ECO:0000259" key="1">
    <source>
        <dbReference type="Pfam" id="PF01882"/>
    </source>
</evidence>